<dbReference type="EMBL" id="LR797404">
    <property type="protein sequence ID" value="CAB4213911.1"/>
    <property type="molecule type" value="Genomic_DNA"/>
</dbReference>
<accession>A0A6J5SJD6</accession>
<dbReference type="EMBL" id="LR796876">
    <property type="protein sequence ID" value="CAB4171633.1"/>
    <property type="molecule type" value="Genomic_DNA"/>
</dbReference>
<dbReference type="EMBL" id="LR797291">
    <property type="protein sequence ID" value="CAB4200004.1"/>
    <property type="molecule type" value="Genomic_DNA"/>
</dbReference>
<name>A0A6J5SJD6_9CAUD</name>
<dbReference type="EMBL" id="LR797048">
    <property type="protein sequence ID" value="CAB4184133.1"/>
    <property type="molecule type" value="Genomic_DNA"/>
</dbReference>
<gene>
    <name evidence="2" type="ORF">UFOVP1097_29</name>
    <name evidence="3" type="ORF">UFOVP1349_23</name>
    <name evidence="4" type="ORF">UFOVP1456_3</name>
    <name evidence="1" type="ORF">UFOVP925_20</name>
</gene>
<evidence type="ECO:0000313" key="4">
    <source>
        <dbReference type="EMBL" id="CAB4213911.1"/>
    </source>
</evidence>
<evidence type="ECO:0000313" key="3">
    <source>
        <dbReference type="EMBL" id="CAB4200004.1"/>
    </source>
</evidence>
<reference evidence="4" key="1">
    <citation type="submission" date="2020-05" db="EMBL/GenBank/DDBJ databases">
        <authorList>
            <person name="Chiriac C."/>
            <person name="Salcher M."/>
            <person name="Ghai R."/>
            <person name="Kavagutti S V."/>
        </authorList>
    </citation>
    <scope>NUCLEOTIDE SEQUENCE</scope>
</reference>
<evidence type="ECO:0000313" key="2">
    <source>
        <dbReference type="EMBL" id="CAB4184133.1"/>
    </source>
</evidence>
<proteinExistence type="predicted"/>
<protein>
    <submittedName>
        <fullName evidence="4">Uncharacterized protein</fullName>
    </submittedName>
</protein>
<sequence>MAKKSVRRPRFSAAKASVHDTLETRRWCVEMAIKWPWSPSMPMSSMGGSYPTPGRPVESPDVLVRAKQILEWVSAA</sequence>
<evidence type="ECO:0000313" key="1">
    <source>
        <dbReference type="EMBL" id="CAB4171633.1"/>
    </source>
</evidence>
<organism evidence="4">
    <name type="scientific">uncultured Caudovirales phage</name>
    <dbReference type="NCBI Taxonomy" id="2100421"/>
    <lineage>
        <taxon>Viruses</taxon>
        <taxon>Duplodnaviria</taxon>
        <taxon>Heunggongvirae</taxon>
        <taxon>Uroviricota</taxon>
        <taxon>Caudoviricetes</taxon>
        <taxon>Peduoviridae</taxon>
        <taxon>Maltschvirus</taxon>
        <taxon>Maltschvirus maltsch</taxon>
    </lineage>
</organism>